<name>A0AAD5S7G8_9FUNG</name>
<gene>
    <name evidence="1" type="ORF">HK097_000991</name>
</gene>
<dbReference type="EMBL" id="JADGJD010001191">
    <property type="protein sequence ID" value="KAJ3046172.1"/>
    <property type="molecule type" value="Genomic_DNA"/>
</dbReference>
<comment type="caution">
    <text evidence="1">The sequence shown here is derived from an EMBL/GenBank/DDBJ whole genome shotgun (WGS) entry which is preliminary data.</text>
</comment>
<dbReference type="Proteomes" id="UP001212841">
    <property type="component" value="Unassembled WGS sequence"/>
</dbReference>
<protein>
    <submittedName>
        <fullName evidence="1">Uncharacterized protein</fullName>
    </submittedName>
</protein>
<accession>A0AAD5S7G8</accession>
<evidence type="ECO:0000313" key="1">
    <source>
        <dbReference type="EMBL" id="KAJ3046172.1"/>
    </source>
</evidence>
<sequence length="194" mass="21517">MIPETVQVVYAQTFKTSLPYDTILHQDVHQVGCKAWDGIATAIADALKINESYIPRPAHFALSSPNLGIAKFHDNTSVHDQIASAAEISHFPDSVPLVLVPLKTIQPAAIEDVLSTTLLTFLSTQNFWTPKAGLSPPIQVVISEITNRKDDRPEEDEGNHCLGAKNQIRSDFEKEFSSWKKILRENLLKLFGDA</sequence>
<dbReference type="AlphaFoldDB" id="A0AAD5S7G8"/>
<organism evidence="1 2">
    <name type="scientific">Rhizophlyctis rosea</name>
    <dbReference type="NCBI Taxonomy" id="64517"/>
    <lineage>
        <taxon>Eukaryota</taxon>
        <taxon>Fungi</taxon>
        <taxon>Fungi incertae sedis</taxon>
        <taxon>Chytridiomycota</taxon>
        <taxon>Chytridiomycota incertae sedis</taxon>
        <taxon>Chytridiomycetes</taxon>
        <taxon>Rhizophlyctidales</taxon>
        <taxon>Rhizophlyctidaceae</taxon>
        <taxon>Rhizophlyctis</taxon>
    </lineage>
</organism>
<evidence type="ECO:0000313" key="2">
    <source>
        <dbReference type="Proteomes" id="UP001212841"/>
    </source>
</evidence>
<proteinExistence type="predicted"/>
<reference evidence="1" key="1">
    <citation type="submission" date="2020-05" db="EMBL/GenBank/DDBJ databases">
        <title>Phylogenomic resolution of chytrid fungi.</title>
        <authorList>
            <person name="Stajich J.E."/>
            <person name="Amses K."/>
            <person name="Simmons R."/>
            <person name="Seto K."/>
            <person name="Myers J."/>
            <person name="Bonds A."/>
            <person name="Quandt C.A."/>
            <person name="Barry K."/>
            <person name="Liu P."/>
            <person name="Grigoriev I."/>
            <person name="Longcore J.E."/>
            <person name="James T.Y."/>
        </authorList>
    </citation>
    <scope>NUCLEOTIDE SEQUENCE</scope>
    <source>
        <strain evidence="1">JEL0318</strain>
    </source>
</reference>
<keyword evidence="2" id="KW-1185">Reference proteome</keyword>